<feature type="compositionally biased region" description="Acidic residues" evidence="1">
    <location>
        <begin position="162"/>
        <end position="173"/>
    </location>
</feature>
<accession>A0ABD0ZB83</accession>
<dbReference type="AlphaFoldDB" id="A0ABD0ZB83"/>
<dbReference type="EMBL" id="JBFDAA010000004">
    <property type="protein sequence ID" value="KAL1138098.1"/>
    <property type="molecule type" value="Genomic_DNA"/>
</dbReference>
<keyword evidence="3" id="KW-1185">Reference proteome</keyword>
<sequence>MDNKGRVTVVLHWDQRSKESGAGGGGPSPQPQQQQQKETVINDVYPPRYTTSPQITVINHDEERRLSKQQGSFEGAAIHVHTPECSGHHPQRTGSPNNNAGSSECDFHCCALHEEGRKIAVHKSVATSPIQDSLSTSPGSVVKGHVRFLDIEQQQQPQQESSESETETAAAEEEAATSEKFLLLIDQLSVDQKRHLTIKDIGIILERLSSKILDVERLDRESESEDCYNWTIKATIRGDVLRELGVIYNGNYYAISEHPGYKEESEDQREEQEEDDEDDRI</sequence>
<evidence type="ECO:0000256" key="1">
    <source>
        <dbReference type="SAM" id="MobiDB-lite"/>
    </source>
</evidence>
<gene>
    <name evidence="2" type="ORF">AAG570_009793</name>
</gene>
<feature type="region of interest" description="Disordered" evidence="1">
    <location>
        <begin position="1"/>
        <end position="54"/>
    </location>
</feature>
<comment type="caution">
    <text evidence="2">The sequence shown here is derived from an EMBL/GenBank/DDBJ whole genome shotgun (WGS) entry which is preliminary data.</text>
</comment>
<dbReference type="Proteomes" id="UP001558652">
    <property type="component" value="Unassembled WGS sequence"/>
</dbReference>
<proteinExistence type="predicted"/>
<evidence type="ECO:0000313" key="3">
    <source>
        <dbReference type="Proteomes" id="UP001558652"/>
    </source>
</evidence>
<name>A0ABD0ZB83_9HEMI</name>
<feature type="region of interest" description="Disordered" evidence="1">
    <location>
        <begin position="256"/>
        <end position="281"/>
    </location>
</feature>
<feature type="region of interest" description="Disordered" evidence="1">
    <location>
        <begin position="153"/>
        <end position="173"/>
    </location>
</feature>
<feature type="compositionally biased region" description="Acidic residues" evidence="1">
    <location>
        <begin position="264"/>
        <end position="281"/>
    </location>
</feature>
<reference evidence="2 3" key="1">
    <citation type="submission" date="2024-07" db="EMBL/GenBank/DDBJ databases">
        <title>Chromosome-level genome assembly of the water stick insect Ranatra chinensis (Heteroptera: Nepidae).</title>
        <authorList>
            <person name="Liu X."/>
        </authorList>
    </citation>
    <scope>NUCLEOTIDE SEQUENCE [LARGE SCALE GENOMIC DNA]</scope>
    <source>
        <strain evidence="2">Cailab_2021Rc</strain>
        <tissue evidence="2">Muscle</tissue>
    </source>
</reference>
<evidence type="ECO:0000313" key="2">
    <source>
        <dbReference type="EMBL" id="KAL1138098.1"/>
    </source>
</evidence>
<organism evidence="2 3">
    <name type="scientific">Ranatra chinensis</name>
    <dbReference type="NCBI Taxonomy" id="642074"/>
    <lineage>
        <taxon>Eukaryota</taxon>
        <taxon>Metazoa</taxon>
        <taxon>Ecdysozoa</taxon>
        <taxon>Arthropoda</taxon>
        <taxon>Hexapoda</taxon>
        <taxon>Insecta</taxon>
        <taxon>Pterygota</taxon>
        <taxon>Neoptera</taxon>
        <taxon>Paraneoptera</taxon>
        <taxon>Hemiptera</taxon>
        <taxon>Heteroptera</taxon>
        <taxon>Panheteroptera</taxon>
        <taxon>Nepomorpha</taxon>
        <taxon>Nepidae</taxon>
        <taxon>Ranatrinae</taxon>
        <taxon>Ranatra</taxon>
    </lineage>
</organism>
<protein>
    <submittedName>
        <fullName evidence="2">Uncharacterized protein</fullName>
    </submittedName>
</protein>